<name>A0ABY1C2I7_9FIRM</name>
<dbReference type="Pfam" id="PF06271">
    <property type="entry name" value="RDD"/>
    <property type="match status" value="1"/>
</dbReference>
<evidence type="ECO:0000256" key="2">
    <source>
        <dbReference type="ARBA" id="ARBA00022692"/>
    </source>
</evidence>
<feature type="transmembrane region" description="Helical" evidence="5">
    <location>
        <begin position="37"/>
        <end position="55"/>
    </location>
</feature>
<protein>
    <submittedName>
        <fullName evidence="7">RDD family protein</fullName>
    </submittedName>
</protein>
<proteinExistence type="predicted"/>
<feature type="transmembrane region" description="Helical" evidence="5">
    <location>
        <begin position="89"/>
        <end position="107"/>
    </location>
</feature>
<dbReference type="InterPro" id="IPR010432">
    <property type="entry name" value="RDD"/>
</dbReference>
<evidence type="ECO:0000313" key="8">
    <source>
        <dbReference type="Proteomes" id="UP000198970"/>
    </source>
</evidence>
<sequence length="123" mass="14329">MRCVCAAGIDHVILTLIGMIIMALYTGGITSQSNSIFFNKQLLIIIILVLLYYFTQDLFFQGRSLGKMLVGLNLKYKEMTIGFAMKHTFFKWFACVIWPITLIYYCSEHCMFYDRILGKREEQ</sequence>
<evidence type="ECO:0000256" key="5">
    <source>
        <dbReference type="SAM" id="Phobius"/>
    </source>
</evidence>
<accession>A0ABY1C2I7</accession>
<keyword evidence="2 5" id="KW-0812">Transmembrane</keyword>
<organism evidence="7 8">
    <name type="scientific">Lacrimispora sphenoides JCM 1415</name>
    <dbReference type="NCBI Taxonomy" id="1297793"/>
    <lineage>
        <taxon>Bacteria</taxon>
        <taxon>Bacillati</taxon>
        <taxon>Bacillota</taxon>
        <taxon>Clostridia</taxon>
        <taxon>Lachnospirales</taxon>
        <taxon>Lachnospiraceae</taxon>
        <taxon>Lacrimispora</taxon>
    </lineage>
</organism>
<feature type="domain" description="RDD" evidence="6">
    <location>
        <begin position="4"/>
        <end position="97"/>
    </location>
</feature>
<evidence type="ECO:0000256" key="1">
    <source>
        <dbReference type="ARBA" id="ARBA00004141"/>
    </source>
</evidence>
<keyword evidence="8" id="KW-1185">Reference proteome</keyword>
<evidence type="ECO:0000313" key="7">
    <source>
        <dbReference type="EMBL" id="SET57136.1"/>
    </source>
</evidence>
<evidence type="ECO:0000256" key="3">
    <source>
        <dbReference type="ARBA" id="ARBA00022989"/>
    </source>
</evidence>
<evidence type="ECO:0000256" key="4">
    <source>
        <dbReference type="ARBA" id="ARBA00023136"/>
    </source>
</evidence>
<feature type="transmembrane region" description="Helical" evidence="5">
    <location>
        <begin position="6"/>
        <end position="25"/>
    </location>
</feature>
<evidence type="ECO:0000259" key="6">
    <source>
        <dbReference type="Pfam" id="PF06271"/>
    </source>
</evidence>
<dbReference type="Proteomes" id="UP000198970">
    <property type="component" value="Chromosome I"/>
</dbReference>
<dbReference type="EMBL" id="LT630003">
    <property type="protein sequence ID" value="SET57136.1"/>
    <property type="molecule type" value="Genomic_DNA"/>
</dbReference>
<gene>
    <name evidence="7" type="ORF">SAMN02745906_0432</name>
</gene>
<keyword evidence="4 5" id="KW-0472">Membrane</keyword>
<dbReference type="RefSeq" id="WP_100041426.1">
    <property type="nucleotide sequence ID" value="NZ_LT630003.1"/>
</dbReference>
<comment type="subcellular location">
    <subcellularLocation>
        <location evidence="1">Membrane</location>
        <topology evidence="1">Multi-pass membrane protein</topology>
    </subcellularLocation>
</comment>
<keyword evidence="3 5" id="KW-1133">Transmembrane helix</keyword>
<reference evidence="7 8" key="1">
    <citation type="submission" date="2016-10" db="EMBL/GenBank/DDBJ databases">
        <authorList>
            <person name="Varghese N."/>
            <person name="Submissions S."/>
        </authorList>
    </citation>
    <scope>NUCLEOTIDE SEQUENCE [LARGE SCALE GENOMIC DNA]</scope>
    <source>
        <strain evidence="7 8">ATCC 19403</strain>
    </source>
</reference>